<dbReference type="EMBL" id="CP122537">
    <property type="protein sequence ID" value="WGH79766.1"/>
    <property type="molecule type" value="Genomic_DNA"/>
</dbReference>
<sequence length="121" mass="12679">MIPRAVVATALGLPSTTDALPPDDLPLDRFAARLVAYLASEDLAQDAPDAWTGAVMDHLIAEHPELALDAIRAGLPLDEHERLADALADLAERPGMADRIARAAEGDPALAALIDRANAAD</sequence>
<protein>
    <submittedName>
        <fullName evidence="1">Uncharacterized protein</fullName>
    </submittedName>
</protein>
<evidence type="ECO:0000313" key="1">
    <source>
        <dbReference type="EMBL" id="WGH79766.1"/>
    </source>
</evidence>
<keyword evidence="2" id="KW-1185">Reference proteome</keyword>
<evidence type="ECO:0000313" key="2">
    <source>
        <dbReference type="Proteomes" id="UP001243420"/>
    </source>
</evidence>
<name>A0ABY8LEM2_9RHOB</name>
<proteinExistence type="predicted"/>
<dbReference type="Proteomes" id="UP001243420">
    <property type="component" value="Chromosome"/>
</dbReference>
<gene>
    <name evidence="1" type="ORF">P8627_05755</name>
</gene>
<accession>A0ABY8LEM2</accession>
<dbReference type="RefSeq" id="WP_279966703.1">
    <property type="nucleotide sequence ID" value="NZ_CP122537.1"/>
</dbReference>
<reference evidence="1 2" key="1">
    <citation type="submission" date="2023-04" db="EMBL/GenBank/DDBJ databases">
        <title>Jannaschia ovalis sp. nov., a marine bacterium isolated from sea tidal flat.</title>
        <authorList>
            <person name="Kwon D.Y."/>
            <person name="Kim J.-J."/>
        </authorList>
    </citation>
    <scope>NUCLEOTIDE SEQUENCE [LARGE SCALE GENOMIC DNA]</scope>
    <source>
        <strain evidence="1 2">GRR-S6-38</strain>
    </source>
</reference>
<organism evidence="1 2">
    <name type="scientific">Jannaschia ovalis</name>
    <dbReference type="NCBI Taxonomy" id="3038773"/>
    <lineage>
        <taxon>Bacteria</taxon>
        <taxon>Pseudomonadati</taxon>
        <taxon>Pseudomonadota</taxon>
        <taxon>Alphaproteobacteria</taxon>
        <taxon>Rhodobacterales</taxon>
        <taxon>Roseobacteraceae</taxon>
        <taxon>Jannaschia</taxon>
    </lineage>
</organism>